<sequence length="123" mass="12640">DRGQSDIERKAVNGVAGAKRVPQPTVFDGENSPAQPTSSGISIDGFNGAMSKLMTGPSPILLGSESGDLQDKFKKFAQGGGDKNLIDTMTERASLAAAIRLGVKSAPAENKLLASLDLASGPK</sequence>
<gene>
    <name evidence="2" type="ORF">DI586_10495</name>
</gene>
<dbReference type="EMBL" id="QFOT01000159">
    <property type="protein sequence ID" value="PZP53931.1"/>
    <property type="molecule type" value="Genomic_DNA"/>
</dbReference>
<dbReference type="Proteomes" id="UP000249739">
    <property type="component" value="Unassembled WGS sequence"/>
</dbReference>
<evidence type="ECO:0000256" key="1">
    <source>
        <dbReference type="SAM" id="MobiDB-lite"/>
    </source>
</evidence>
<feature type="compositionally biased region" description="Basic and acidic residues" evidence="1">
    <location>
        <begin position="1"/>
        <end position="11"/>
    </location>
</feature>
<dbReference type="AlphaFoldDB" id="A0A2W5FD12"/>
<accession>A0A2W5FD12</accession>
<proteinExistence type="predicted"/>
<comment type="caution">
    <text evidence="2">The sequence shown here is derived from an EMBL/GenBank/DDBJ whole genome shotgun (WGS) entry which is preliminary data.</text>
</comment>
<feature type="non-terminal residue" evidence="2">
    <location>
        <position position="1"/>
    </location>
</feature>
<protein>
    <submittedName>
        <fullName evidence="2">Uncharacterized protein</fullName>
    </submittedName>
</protein>
<evidence type="ECO:0000313" key="2">
    <source>
        <dbReference type="EMBL" id="PZP53931.1"/>
    </source>
</evidence>
<evidence type="ECO:0000313" key="3">
    <source>
        <dbReference type="Proteomes" id="UP000249739"/>
    </source>
</evidence>
<name>A0A2W5FD12_9BACT</name>
<organism evidence="2 3">
    <name type="scientific">Micavibrio aeruginosavorus</name>
    <dbReference type="NCBI Taxonomy" id="349221"/>
    <lineage>
        <taxon>Bacteria</taxon>
        <taxon>Pseudomonadati</taxon>
        <taxon>Bdellovibrionota</taxon>
        <taxon>Bdellovibrionia</taxon>
        <taxon>Bdellovibrionales</taxon>
        <taxon>Pseudobdellovibrionaceae</taxon>
        <taxon>Micavibrio</taxon>
    </lineage>
</organism>
<reference evidence="2 3" key="1">
    <citation type="submission" date="2017-08" db="EMBL/GenBank/DDBJ databases">
        <title>Infants hospitalized years apart are colonized by the same room-sourced microbial strains.</title>
        <authorList>
            <person name="Brooks B."/>
            <person name="Olm M.R."/>
            <person name="Firek B.A."/>
            <person name="Baker R."/>
            <person name="Thomas B.C."/>
            <person name="Morowitz M.J."/>
            <person name="Banfield J.F."/>
        </authorList>
    </citation>
    <scope>NUCLEOTIDE SEQUENCE [LARGE SCALE GENOMIC DNA]</scope>
    <source>
        <strain evidence="2">S2_006_000_R2_64</strain>
    </source>
</reference>
<feature type="region of interest" description="Disordered" evidence="1">
    <location>
        <begin position="1"/>
        <end position="43"/>
    </location>
</feature>
<feature type="compositionally biased region" description="Polar residues" evidence="1">
    <location>
        <begin position="32"/>
        <end position="41"/>
    </location>
</feature>